<dbReference type="FunFam" id="1.10.150.910:FF:000002">
    <property type="entry name" value="Splicing factor 3B subunit 3"/>
    <property type="match status" value="1"/>
</dbReference>
<gene>
    <name evidence="7" type="ORF">WA026_018936</name>
</gene>
<feature type="domain" description="RSE1/DDB1/CPSF1 first beta-propeller" evidence="5">
    <location>
        <begin position="1"/>
        <end position="117"/>
    </location>
</feature>
<evidence type="ECO:0008006" key="9">
    <source>
        <dbReference type="Google" id="ProtNLM"/>
    </source>
</evidence>
<dbReference type="Pfam" id="PF03178">
    <property type="entry name" value="CPSF_A"/>
    <property type="match status" value="1"/>
</dbReference>
<dbReference type="InterPro" id="IPR036322">
    <property type="entry name" value="WD40_repeat_dom_sf"/>
</dbReference>
<dbReference type="FunFam" id="2.130.10.10:FF:000041">
    <property type="entry name" value="Splicing factor 3b subunit 3"/>
    <property type="match status" value="1"/>
</dbReference>
<evidence type="ECO:0000259" key="4">
    <source>
        <dbReference type="Pfam" id="PF03178"/>
    </source>
</evidence>
<feature type="domain" description="RSE1/DDB1/CPSF1 C-terminal" evidence="4">
    <location>
        <begin position="580"/>
        <end position="901"/>
    </location>
</feature>
<name>A0AAW1ULX0_9CUCU</name>
<dbReference type="Pfam" id="PF23726">
    <property type="entry name" value="Beta-prop_RSE1_2nd"/>
    <property type="match status" value="1"/>
</dbReference>
<comment type="subcellular location">
    <subcellularLocation>
        <location evidence="1">Nucleus</location>
    </subcellularLocation>
</comment>
<evidence type="ECO:0000256" key="2">
    <source>
        <dbReference type="ARBA" id="ARBA00023242"/>
    </source>
</evidence>
<dbReference type="Proteomes" id="UP001431783">
    <property type="component" value="Unassembled WGS sequence"/>
</dbReference>
<dbReference type="InterPro" id="IPR015943">
    <property type="entry name" value="WD40/YVTN_repeat-like_dom_sf"/>
</dbReference>
<dbReference type="Gene3D" id="2.130.10.10">
    <property type="entry name" value="YVTN repeat-like/Quinoprotein amine dehydrogenase"/>
    <property type="match status" value="3"/>
</dbReference>
<accession>A0AAW1ULX0</accession>
<evidence type="ECO:0000313" key="7">
    <source>
        <dbReference type="EMBL" id="KAK9882090.1"/>
    </source>
</evidence>
<keyword evidence="8" id="KW-1185">Reference proteome</keyword>
<dbReference type="AlphaFoldDB" id="A0AAW1ULX0"/>
<keyword evidence="2" id="KW-0539">Nucleus</keyword>
<dbReference type="InterPro" id="IPR018846">
    <property type="entry name" value="Beta-prop_RSE1/DDB1/CPSF1_1st"/>
</dbReference>
<dbReference type="Pfam" id="PF10433">
    <property type="entry name" value="Beta-prop_RSE1_1st"/>
    <property type="match status" value="1"/>
</dbReference>
<evidence type="ECO:0000259" key="5">
    <source>
        <dbReference type="Pfam" id="PF10433"/>
    </source>
</evidence>
<dbReference type="GO" id="GO:0005634">
    <property type="term" value="C:nucleus"/>
    <property type="evidence" value="ECO:0007669"/>
    <property type="project" value="UniProtKB-SubCell"/>
</dbReference>
<dbReference type="Gene3D" id="1.10.150.910">
    <property type="match status" value="1"/>
</dbReference>
<feature type="domain" description="RSE1/DDB1/CPSF1 second beta-propeller" evidence="6">
    <location>
        <begin position="161"/>
        <end position="483"/>
    </location>
</feature>
<dbReference type="InterPro" id="IPR050358">
    <property type="entry name" value="RSE1/DDB1/CFT1"/>
</dbReference>
<reference evidence="7 8" key="1">
    <citation type="submission" date="2023-03" db="EMBL/GenBank/DDBJ databases">
        <title>Genome insight into feeding habits of ladybird beetles.</title>
        <authorList>
            <person name="Li H.-S."/>
            <person name="Huang Y.-H."/>
            <person name="Pang H."/>
        </authorList>
    </citation>
    <scope>NUCLEOTIDE SEQUENCE [LARGE SCALE GENOMIC DNA]</scope>
    <source>
        <strain evidence="7">SYSU_2023b</strain>
        <tissue evidence="7">Whole body</tissue>
    </source>
</reference>
<sequence>MIFVCSATHKTKSMFFFLAQTEQGDIFKITLETEDDMVTEINLKYFDTVPVATAMCVLKTGFLFVASEFGNHYLYHIAHLGDDDDELEFSSAMPLEEGDTFFFAPRALRNLVLVDEMESLSPILSSRVADLAGEDTPQLYMMCGRGPRSSLRVLSHGLEVSEMAVSELPGNPNAVWTVKKRSDDEFDAYIIVSFGNATLVLSIGETVEEVTDSGFLGTTPTLSCSALSDDALVQVYPDGIIHICADKRVIEWKAPGKKTIVKCAVNQRQVVIALSGGELAYFEMDPSGQLHEYKERRRMDSDVLCMALGSVPQGEQRSRFLAVGLSDSTVRIISLDPNDVLAPRSMEALPVCAESLCIVQMGCTERDPDIAAAASTTSSLYLNIGLQNGALLRTVLDPITGDLTDTRTRYLGSRPVKLFRIRMQQSEALLAMSSRSWLSYYYQSRFYLTPLSYESLEYASGFSSEQCPEGIVAISTNTLRILALEKLGAVFNQVSFPLEYTPRKFIIHAESNNLFVIETEHNAYTEETKKQRRLQMAEEMREAAGDDEQDLAKEMADAFLNEDLPESIFSAPKAGHGMWASTIRIMDPVHGTSYKLIRLEQNEAAMSLCLVKFHGQPEDQWFLIVGVAKDFQLNPRQCSSGFLDTYKVNTMGRDLELVHRTPVDEVPMALCSYNGRLLAGVGRMLRLYDMGKKKLLRKCENKHIPNLIVNIQAMGKRIFVSDVQESVLMVRYKRLENQLIIFADDTHPRWITCTSILDYDTVAAADKFGNIAILRLPPNVSDDVEEDLTGHKALWDRGLLNGASQKTDTLASFHVGETVTFLQKATLIPGGWESLIYTTLSGTVGVLVPFTSHEDHDFFQHLEMHMRSENSPVCGRDHISFRSYYFPIKNVIDGDLCEQYNSLEPSKQKSIAQNLDRTPAEVSKKLEDIRTRYTF</sequence>
<dbReference type="InterPro" id="IPR058543">
    <property type="entry name" value="Beta-prop_RSE1/DDB1/CPSF1_2nd"/>
</dbReference>
<proteinExistence type="inferred from homology"/>
<protein>
    <recommendedName>
        <fullName evidence="9">Splicing factor 3B subunit 3</fullName>
    </recommendedName>
</protein>
<comment type="caution">
    <text evidence="7">The sequence shown here is derived from an EMBL/GenBank/DDBJ whole genome shotgun (WGS) entry which is preliminary data.</text>
</comment>
<evidence type="ECO:0000256" key="1">
    <source>
        <dbReference type="ARBA" id="ARBA00004123"/>
    </source>
</evidence>
<evidence type="ECO:0000259" key="6">
    <source>
        <dbReference type="Pfam" id="PF23726"/>
    </source>
</evidence>
<dbReference type="GO" id="GO:0003676">
    <property type="term" value="F:nucleic acid binding"/>
    <property type="evidence" value="ECO:0007669"/>
    <property type="project" value="InterPro"/>
</dbReference>
<evidence type="ECO:0000256" key="3">
    <source>
        <dbReference type="ARBA" id="ARBA00038266"/>
    </source>
</evidence>
<evidence type="ECO:0000313" key="8">
    <source>
        <dbReference type="Proteomes" id="UP001431783"/>
    </source>
</evidence>
<organism evidence="7 8">
    <name type="scientific">Henosepilachna vigintioctopunctata</name>
    <dbReference type="NCBI Taxonomy" id="420089"/>
    <lineage>
        <taxon>Eukaryota</taxon>
        <taxon>Metazoa</taxon>
        <taxon>Ecdysozoa</taxon>
        <taxon>Arthropoda</taxon>
        <taxon>Hexapoda</taxon>
        <taxon>Insecta</taxon>
        <taxon>Pterygota</taxon>
        <taxon>Neoptera</taxon>
        <taxon>Endopterygota</taxon>
        <taxon>Coleoptera</taxon>
        <taxon>Polyphaga</taxon>
        <taxon>Cucujiformia</taxon>
        <taxon>Coccinelloidea</taxon>
        <taxon>Coccinellidae</taxon>
        <taxon>Epilachninae</taxon>
        <taxon>Epilachnini</taxon>
        <taxon>Henosepilachna</taxon>
    </lineage>
</organism>
<dbReference type="EMBL" id="JARQZJ010000072">
    <property type="protein sequence ID" value="KAK9882090.1"/>
    <property type="molecule type" value="Genomic_DNA"/>
</dbReference>
<dbReference type="PANTHER" id="PTHR10644">
    <property type="entry name" value="DNA REPAIR/RNA PROCESSING CPSF FAMILY"/>
    <property type="match status" value="1"/>
</dbReference>
<comment type="similarity">
    <text evidence="3">Belongs to the RSE1 family.</text>
</comment>
<dbReference type="InterPro" id="IPR004871">
    <property type="entry name" value="RSE1/DDB1/CPSF1_C"/>
</dbReference>
<dbReference type="SUPFAM" id="SSF50978">
    <property type="entry name" value="WD40 repeat-like"/>
    <property type="match status" value="1"/>
</dbReference>